<dbReference type="AlphaFoldDB" id="A0A4Y9F7G7"/>
<dbReference type="Proteomes" id="UP000297951">
    <property type="component" value="Unassembled WGS sequence"/>
</dbReference>
<dbReference type="InterPro" id="IPR002725">
    <property type="entry name" value="YgjP-like_metallopeptidase"/>
</dbReference>
<comment type="caution">
    <text evidence="2">The sequence shown here is derived from an EMBL/GenBank/DDBJ whole genome shotgun (WGS) entry which is preliminary data.</text>
</comment>
<evidence type="ECO:0000313" key="3">
    <source>
        <dbReference type="Proteomes" id="UP000297951"/>
    </source>
</evidence>
<dbReference type="Pfam" id="PF01863">
    <property type="entry name" value="YgjP-like"/>
    <property type="match status" value="1"/>
</dbReference>
<proteinExistence type="predicted"/>
<reference evidence="2 3" key="1">
    <citation type="submission" date="2019-03" db="EMBL/GenBank/DDBJ databases">
        <title>Diversity of the mouse oral microbiome.</title>
        <authorList>
            <person name="Joseph S."/>
            <person name="Aduse-Opoku J."/>
            <person name="Curtis M."/>
            <person name="Wade W."/>
            <person name="Hashim A."/>
        </authorList>
    </citation>
    <scope>NUCLEOTIDE SEQUENCE [LARGE SCALE GENOMIC DNA]</scope>
    <source>
        <strain evidence="3">irhom_31</strain>
    </source>
</reference>
<gene>
    <name evidence="2" type="ORF">E4U03_03615</name>
</gene>
<dbReference type="EMBL" id="SPQC01000009">
    <property type="protein sequence ID" value="TFU23226.1"/>
    <property type="molecule type" value="Genomic_DNA"/>
</dbReference>
<evidence type="ECO:0000313" key="2">
    <source>
        <dbReference type="EMBL" id="TFU23226.1"/>
    </source>
</evidence>
<evidence type="ECO:0000259" key="1">
    <source>
        <dbReference type="Pfam" id="PF01863"/>
    </source>
</evidence>
<dbReference type="RefSeq" id="WP_135011630.1">
    <property type="nucleotide sequence ID" value="NZ_JADGLK010000009.1"/>
</dbReference>
<dbReference type="PANTHER" id="PTHR30399:SF1">
    <property type="entry name" value="UTP PYROPHOSPHATASE"/>
    <property type="match status" value="1"/>
</dbReference>
<protein>
    <submittedName>
        <fullName evidence="2">M48 family peptidase</fullName>
    </submittedName>
</protein>
<organism evidence="2 3">
    <name type="scientific">Rothia nasimurium</name>
    <dbReference type="NCBI Taxonomy" id="85336"/>
    <lineage>
        <taxon>Bacteria</taxon>
        <taxon>Bacillati</taxon>
        <taxon>Actinomycetota</taxon>
        <taxon>Actinomycetes</taxon>
        <taxon>Micrococcales</taxon>
        <taxon>Micrococcaceae</taxon>
        <taxon>Rothia</taxon>
    </lineage>
</organism>
<dbReference type="Gene3D" id="3.30.2010.10">
    <property type="entry name" value="Metalloproteases ('zincins'), catalytic domain"/>
    <property type="match status" value="1"/>
</dbReference>
<dbReference type="InterPro" id="IPR053136">
    <property type="entry name" value="UTP_pyrophosphatase-like"/>
</dbReference>
<name>A0A4Y9F7G7_9MICC</name>
<dbReference type="CDD" id="cd07344">
    <property type="entry name" value="M48_yhfN_like"/>
    <property type="match status" value="1"/>
</dbReference>
<accession>A0A4Y9F7G7</accession>
<feature type="domain" description="YgjP-like metallopeptidase" evidence="1">
    <location>
        <begin position="100"/>
        <end position="171"/>
    </location>
</feature>
<dbReference type="PANTHER" id="PTHR30399">
    <property type="entry name" value="UNCHARACTERIZED PROTEIN YGJP"/>
    <property type="match status" value="1"/>
</dbReference>
<dbReference type="OrthoDB" id="9811177at2"/>
<sequence length="190" mass="21821">MATSREILPATASRPEIEVVRSTRRTRTVQLAPHKDGRLRLMVPATSTDREIEDYLRRMLPKVEARRARKDAGTQRGALDEFLRERADYLRATYLPEAPEPLSIRWVTNQKQRWASATPAERTIRISHTLQGAPEYALDSVIFHELCHFLEPNHSPAFRALEARYPYLEKARGFLEGVTFGQRAQQAGRV</sequence>